<dbReference type="InterPro" id="IPR011053">
    <property type="entry name" value="Single_hybrid_motif"/>
</dbReference>
<dbReference type="SUPFAM" id="SSF51230">
    <property type="entry name" value="Single hybrid motif"/>
    <property type="match status" value="1"/>
</dbReference>
<feature type="domain" description="ATP-grasp" evidence="15">
    <location>
        <begin position="121"/>
        <end position="318"/>
    </location>
</feature>
<evidence type="ECO:0000313" key="18">
    <source>
        <dbReference type="Proteomes" id="UP000305674"/>
    </source>
</evidence>
<dbReference type="SUPFAM" id="SSF56059">
    <property type="entry name" value="Glutathione synthetase ATP-binding domain-like"/>
    <property type="match status" value="1"/>
</dbReference>
<dbReference type="Pfam" id="PF02785">
    <property type="entry name" value="Biotin_carb_C"/>
    <property type="match status" value="1"/>
</dbReference>
<dbReference type="InterPro" id="IPR005479">
    <property type="entry name" value="CPAse_ATP-bd"/>
</dbReference>
<dbReference type="GO" id="GO:0005524">
    <property type="term" value="F:ATP binding"/>
    <property type="evidence" value="ECO:0007669"/>
    <property type="project" value="UniProtKB-UniRule"/>
</dbReference>
<dbReference type="Proteomes" id="UP000305674">
    <property type="component" value="Unassembled WGS sequence"/>
</dbReference>
<reference evidence="17 18" key="1">
    <citation type="submission" date="2019-04" db="EMBL/GenBank/DDBJ databases">
        <authorList>
            <person name="Hwang J.C."/>
        </authorList>
    </citation>
    <scope>NUCLEOTIDE SEQUENCE [LARGE SCALE GENOMIC DNA]</scope>
    <source>
        <strain evidence="17 18">IMCC35001</strain>
    </source>
</reference>
<dbReference type="SUPFAM" id="SSF51246">
    <property type="entry name" value="Rudiment single hybrid motif"/>
    <property type="match status" value="1"/>
</dbReference>
<dbReference type="EMBL" id="SWCI01000002">
    <property type="protein sequence ID" value="TKB50507.1"/>
    <property type="molecule type" value="Genomic_DNA"/>
</dbReference>
<evidence type="ECO:0000259" key="15">
    <source>
        <dbReference type="PROSITE" id="PS50975"/>
    </source>
</evidence>
<dbReference type="FunFam" id="3.30.470.20:FF:000028">
    <property type="entry name" value="Methylcrotonoyl-CoA carboxylase subunit alpha, mitochondrial"/>
    <property type="match status" value="1"/>
</dbReference>
<feature type="domain" description="Lipoyl-binding" evidence="14">
    <location>
        <begin position="560"/>
        <end position="634"/>
    </location>
</feature>
<dbReference type="GO" id="GO:0004075">
    <property type="term" value="F:biotin carboxylase activity"/>
    <property type="evidence" value="ECO:0007669"/>
    <property type="project" value="UniProtKB-EC"/>
</dbReference>
<dbReference type="OrthoDB" id="9763189at2"/>
<comment type="catalytic activity">
    <reaction evidence="12">
        <text>N(6)-biotinyl-L-lysyl-[protein] + hydrogencarbonate + ATP = N(6)-carboxybiotinyl-L-lysyl-[protein] + ADP + phosphate + H(+)</text>
        <dbReference type="Rhea" id="RHEA:13501"/>
        <dbReference type="Rhea" id="RHEA-COMP:10505"/>
        <dbReference type="Rhea" id="RHEA-COMP:10506"/>
        <dbReference type="ChEBI" id="CHEBI:15378"/>
        <dbReference type="ChEBI" id="CHEBI:17544"/>
        <dbReference type="ChEBI" id="CHEBI:30616"/>
        <dbReference type="ChEBI" id="CHEBI:43474"/>
        <dbReference type="ChEBI" id="CHEBI:83144"/>
        <dbReference type="ChEBI" id="CHEBI:83145"/>
        <dbReference type="ChEBI" id="CHEBI:456216"/>
        <dbReference type="EC" id="6.3.4.14"/>
    </reaction>
</comment>
<dbReference type="FunFam" id="3.30.1490.20:FF:000003">
    <property type="entry name" value="acetyl-CoA carboxylase isoform X1"/>
    <property type="match status" value="1"/>
</dbReference>
<dbReference type="Gene3D" id="2.40.50.100">
    <property type="match status" value="1"/>
</dbReference>
<dbReference type="Pfam" id="PF00289">
    <property type="entry name" value="Biotin_carb_N"/>
    <property type="match status" value="1"/>
</dbReference>
<keyword evidence="7 13" id="KW-0547">Nucleotide-binding</keyword>
<evidence type="ECO:0000259" key="16">
    <source>
        <dbReference type="PROSITE" id="PS50979"/>
    </source>
</evidence>
<dbReference type="FunFam" id="2.40.50.100:FF:000003">
    <property type="entry name" value="Acetyl-CoA carboxylase biotin carboxyl carrier protein"/>
    <property type="match status" value="1"/>
</dbReference>
<dbReference type="RefSeq" id="WP_136851944.1">
    <property type="nucleotide sequence ID" value="NZ_SWCI01000002.1"/>
</dbReference>
<evidence type="ECO:0000256" key="9">
    <source>
        <dbReference type="ARBA" id="ARBA00022946"/>
    </source>
</evidence>
<comment type="cofactor">
    <cofactor evidence="1">
        <name>biotin</name>
        <dbReference type="ChEBI" id="CHEBI:57586"/>
    </cofactor>
</comment>
<gene>
    <name evidence="17" type="ORF">FCL40_04985</name>
</gene>
<dbReference type="InterPro" id="IPR001882">
    <property type="entry name" value="Biotin_BS"/>
</dbReference>
<dbReference type="InterPro" id="IPR000089">
    <property type="entry name" value="Biotin_lipoyl"/>
</dbReference>
<comment type="caution">
    <text evidence="17">The sequence shown here is derived from an EMBL/GenBank/DDBJ whole genome shotgun (WGS) entry which is preliminary data.</text>
</comment>
<dbReference type="Pfam" id="PF02786">
    <property type="entry name" value="CPSase_L_D2"/>
    <property type="match status" value="1"/>
</dbReference>
<evidence type="ECO:0000256" key="2">
    <source>
        <dbReference type="ARBA" id="ARBA00003761"/>
    </source>
</evidence>
<evidence type="ECO:0000256" key="3">
    <source>
        <dbReference type="ARBA" id="ARBA00004956"/>
    </source>
</evidence>
<dbReference type="PROSITE" id="PS50968">
    <property type="entry name" value="BIOTINYL_LIPOYL"/>
    <property type="match status" value="1"/>
</dbReference>
<evidence type="ECO:0000256" key="13">
    <source>
        <dbReference type="PROSITE-ProRule" id="PRU00409"/>
    </source>
</evidence>
<dbReference type="SMART" id="SM00878">
    <property type="entry name" value="Biotin_carb_C"/>
    <property type="match status" value="1"/>
</dbReference>
<dbReference type="InterPro" id="IPR011761">
    <property type="entry name" value="ATP-grasp"/>
</dbReference>
<evidence type="ECO:0000256" key="12">
    <source>
        <dbReference type="ARBA" id="ARBA00048600"/>
    </source>
</evidence>
<evidence type="ECO:0000256" key="4">
    <source>
        <dbReference type="ARBA" id="ARBA00011750"/>
    </source>
</evidence>
<dbReference type="InterPro" id="IPR011054">
    <property type="entry name" value="Rudment_hybrid_motif"/>
</dbReference>
<dbReference type="PROSITE" id="PS50975">
    <property type="entry name" value="ATP_GRASP"/>
    <property type="match status" value="1"/>
</dbReference>
<dbReference type="PROSITE" id="PS50979">
    <property type="entry name" value="BC"/>
    <property type="match status" value="1"/>
</dbReference>
<comment type="function">
    <text evidence="2">This protein is a component of the acetyl coenzyme A carboxylase complex; first, biotin carboxylase catalyzes the carboxylation of the carrier protein and then the transcarboxylase transfers the carboxyl group to form malonyl-CoA.</text>
</comment>
<keyword evidence="18" id="KW-1185">Reference proteome</keyword>
<dbReference type="AlphaFoldDB" id="A0A4U1BHI5"/>
<dbReference type="PROSITE" id="PS00867">
    <property type="entry name" value="CPSASE_2"/>
    <property type="match status" value="1"/>
</dbReference>
<dbReference type="CDD" id="cd06850">
    <property type="entry name" value="biotinyl_domain"/>
    <property type="match status" value="1"/>
</dbReference>
<evidence type="ECO:0000256" key="1">
    <source>
        <dbReference type="ARBA" id="ARBA00001953"/>
    </source>
</evidence>
<evidence type="ECO:0000259" key="14">
    <source>
        <dbReference type="PROSITE" id="PS50968"/>
    </source>
</evidence>
<evidence type="ECO:0000256" key="10">
    <source>
        <dbReference type="ARBA" id="ARBA00023267"/>
    </source>
</evidence>
<dbReference type="InterPro" id="IPR011764">
    <property type="entry name" value="Biotin_carboxylation_dom"/>
</dbReference>
<dbReference type="PANTHER" id="PTHR18866">
    <property type="entry name" value="CARBOXYLASE:PYRUVATE/ACETYL-COA/PROPIONYL-COA CARBOXYLASE"/>
    <property type="match status" value="1"/>
</dbReference>
<dbReference type="PROSITE" id="PS00188">
    <property type="entry name" value="BIOTIN"/>
    <property type="match status" value="1"/>
</dbReference>
<dbReference type="InterPro" id="IPR005482">
    <property type="entry name" value="Biotin_COase_C"/>
</dbReference>
<comment type="pathway">
    <text evidence="3">Lipid metabolism; malonyl-CoA biosynthesis; malonyl-CoA from acetyl-CoA: step 1/1.</text>
</comment>
<evidence type="ECO:0000256" key="11">
    <source>
        <dbReference type="ARBA" id="ARBA00033786"/>
    </source>
</evidence>
<dbReference type="Gene3D" id="3.30.470.20">
    <property type="entry name" value="ATP-grasp fold, B domain"/>
    <property type="match status" value="1"/>
</dbReference>
<keyword evidence="8 13" id="KW-0067">ATP-binding</keyword>
<dbReference type="InterPro" id="IPR005481">
    <property type="entry name" value="BC-like_N"/>
</dbReference>
<comment type="subunit">
    <text evidence="4">Acetyl-CoA carboxylase is a heterohexamer of biotin carboxyl carrier protein, biotin carboxylase and the two subunits of carboxyl transferase in a 2:2 complex.</text>
</comment>
<dbReference type="FunFam" id="3.40.50.20:FF:000010">
    <property type="entry name" value="Propionyl-CoA carboxylase subunit alpha"/>
    <property type="match status" value="1"/>
</dbReference>
<keyword evidence="6" id="KW-0436">Ligase</keyword>
<dbReference type="PANTHER" id="PTHR18866:SF33">
    <property type="entry name" value="METHYLCROTONOYL-COA CARBOXYLASE SUBUNIT ALPHA, MITOCHONDRIAL-RELATED"/>
    <property type="match status" value="1"/>
</dbReference>
<evidence type="ECO:0000313" key="17">
    <source>
        <dbReference type="EMBL" id="TKB50507.1"/>
    </source>
</evidence>
<evidence type="ECO:0000256" key="5">
    <source>
        <dbReference type="ARBA" id="ARBA00017242"/>
    </source>
</evidence>
<dbReference type="InterPro" id="IPR050856">
    <property type="entry name" value="Biotin_carboxylase_complex"/>
</dbReference>
<organism evidence="17 18">
    <name type="scientific">Ferrimonas sediminicola</name>
    <dbReference type="NCBI Taxonomy" id="2569538"/>
    <lineage>
        <taxon>Bacteria</taxon>
        <taxon>Pseudomonadati</taxon>
        <taxon>Pseudomonadota</taxon>
        <taxon>Gammaproteobacteria</taxon>
        <taxon>Alteromonadales</taxon>
        <taxon>Ferrimonadaceae</taxon>
        <taxon>Ferrimonas</taxon>
    </lineage>
</organism>
<dbReference type="GO" id="GO:0046872">
    <property type="term" value="F:metal ion binding"/>
    <property type="evidence" value="ECO:0007669"/>
    <property type="project" value="InterPro"/>
</dbReference>
<evidence type="ECO:0000256" key="7">
    <source>
        <dbReference type="ARBA" id="ARBA00022741"/>
    </source>
</evidence>
<feature type="domain" description="Biotin carboxylation" evidence="16">
    <location>
        <begin position="2"/>
        <end position="447"/>
    </location>
</feature>
<dbReference type="SUPFAM" id="SSF52440">
    <property type="entry name" value="PreATP-grasp domain"/>
    <property type="match status" value="1"/>
</dbReference>
<protein>
    <recommendedName>
        <fullName evidence="5">Biotin carboxylase</fullName>
    </recommendedName>
    <alternativeName>
        <fullName evidence="11">Acetyl-coenzyme A carboxylase biotin carboxylase subunit A</fullName>
    </alternativeName>
</protein>
<keyword evidence="10" id="KW-0092">Biotin</keyword>
<keyword evidence="9" id="KW-0809">Transit peptide</keyword>
<evidence type="ECO:0000256" key="8">
    <source>
        <dbReference type="ARBA" id="ARBA00022840"/>
    </source>
</evidence>
<dbReference type="Pfam" id="PF00364">
    <property type="entry name" value="Biotin_lipoyl"/>
    <property type="match status" value="1"/>
</dbReference>
<sequence length="635" mass="68726">MGFDTLLVANRGEIAARILRCARGLGYRTVAVYSDADADSPVLALADEAVRLGPAPATDSYLNIDALLGAARRTGADAIHPGYGFLSEQAEFARRCRQAGLLFIGPEEETIELMGDKARAKGAALEAGVPCLPGYQGEDQRTERLCTEARALGLPVMIKAAAGGGGKGMRLARRDEELADLIALARSEAARTFGCDRLILEPALAQARHIEVQVFADHHGHYLHLGERDCSLQRRHQKVVEEAPAPGLGEALRRRLGRSAVALASHCRYQGAGTVEFLLSPQGEYYFLEMNTRLQVEHPVTELISGQDLVAWQLRVAAGEPLPLTQAQLCNQGCAVEARVYAEDPERGFLPATGVIKRWRPPAGPGIRVEHALAAGVTVSRHYDPLLAKVVAWGEDRPTALRRLRRALERTQILGVTTNLGYLVRLLGSRPVIDAEANTGYLDSAPQLCAAPEAPDWLWACAALVFCGTSPPRRPMSLTLDYGKESRCLRLEPRGERCRVRLGQNSVDAEVCRQDSQLICTSDGHRRTLEILRQDAALTLTYQGQCYHFLDQTLAPPASGAAVGDGQALAPMDGCIRSVLVQPGQSVEQGQPLLTLEAMKMELPLTAGRSGTVTRVSVTTGEQVTAQQLLITIED</sequence>
<accession>A0A4U1BHI5</accession>
<dbReference type="InterPro" id="IPR016185">
    <property type="entry name" value="PreATP-grasp_dom_sf"/>
</dbReference>
<proteinExistence type="predicted"/>
<evidence type="ECO:0000256" key="6">
    <source>
        <dbReference type="ARBA" id="ARBA00022598"/>
    </source>
</evidence>
<dbReference type="Gene3D" id="3.30.700.40">
    <property type="match status" value="1"/>
</dbReference>
<name>A0A4U1BHI5_9GAMM</name>